<dbReference type="PROSITE" id="PS51257">
    <property type="entry name" value="PROKAR_LIPOPROTEIN"/>
    <property type="match status" value="1"/>
</dbReference>
<gene>
    <name evidence="1" type="ORF">PCS_00354</name>
</gene>
<reference evidence="1 2" key="1">
    <citation type="journal article" date="2013" name="Genome Announc.">
        <title>Draft Genome Sequence for Desulfovibrio africanus Strain PCS.</title>
        <authorList>
            <person name="Brown S.D."/>
            <person name="Utturkar S.M."/>
            <person name="Arkin A.P."/>
            <person name="Deutschbauer A.M."/>
            <person name="Elias D.A."/>
            <person name="Hazen T.C."/>
            <person name="Chakraborty R."/>
        </authorList>
    </citation>
    <scope>NUCLEOTIDE SEQUENCE [LARGE SCALE GENOMIC DNA]</scope>
    <source>
        <strain evidence="1 2">PCS</strain>
    </source>
</reference>
<dbReference type="PATRIC" id="fig|1262666.3.peg.355"/>
<proteinExistence type="predicted"/>
<evidence type="ECO:0000313" key="1">
    <source>
        <dbReference type="EMBL" id="EMG38723.1"/>
    </source>
</evidence>
<name>M5Q3M8_DESAF</name>
<dbReference type="AlphaFoldDB" id="M5Q3M8"/>
<sequence>MHKIPLSVAKAGMLLAEPVCRASGMVVVGQGCELNEFLLSRLKEMGIDSVIVVSTEIGCQAPRQCIWSDRAARLDHLFRKHSDDAWMEEVKNHLKNYFLLRSSISESRPQESAETADKGA</sequence>
<protein>
    <submittedName>
        <fullName evidence="1">Uncharacterized protein</fullName>
    </submittedName>
</protein>
<evidence type="ECO:0000313" key="2">
    <source>
        <dbReference type="Proteomes" id="UP000011922"/>
    </source>
</evidence>
<dbReference type="Proteomes" id="UP000011922">
    <property type="component" value="Unassembled WGS sequence"/>
</dbReference>
<comment type="caution">
    <text evidence="1">The sequence shown here is derived from an EMBL/GenBank/DDBJ whole genome shotgun (WGS) entry which is preliminary data.</text>
</comment>
<accession>M5Q3M8</accession>
<organism evidence="1 2">
    <name type="scientific">Desulfocurvibacter africanus PCS</name>
    <dbReference type="NCBI Taxonomy" id="1262666"/>
    <lineage>
        <taxon>Bacteria</taxon>
        <taxon>Pseudomonadati</taxon>
        <taxon>Thermodesulfobacteriota</taxon>
        <taxon>Desulfovibrionia</taxon>
        <taxon>Desulfovibrionales</taxon>
        <taxon>Desulfovibrionaceae</taxon>
        <taxon>Desulfocurvibacter</taxon>
    </lineage>
</organism>
<dbReference type="EMBL" id="AOSV01000003">
    <property type="protein sequence ID" value="EMG38723.1"/>
    <property type="molecule type" value="Genomic_DNA"/>
</dbReference>
<dbReference type="OrthoDB" id="9799356at2"/>